<protein>
    <submittedName>
        <fullName evidence="2">Probable phosphatase YcdX</fullName>
        <ecNumber evidence="2">3.1.3.-</ecNumber>
    </submittedName>
</protein>
<keyword evidence="3" id="KW-1185">Reference proteome</keyword>
<dbReference type="Gene3D" id="3.20.20.140">
    <property type="entry name" value="Metal-dependent hydrolases"/>
    <property type="match status" value="1"/>
</dbReference>
<dbReference type="Proteomes" id="UP000095546">
    <property type="component" value="Unassembled WGS sequence"/>
</dbReference>
<dbReference type="SUPFAM" id="SSF89550">
    <property type="entry name" value="PHP domain-like"/>
    <property type="match status" value="1"/>
</dbReference>
<evidence type="ECO:0000313" key="2">
    <source>
        <dbReference type="EMBL" id="CUN48272.1"/>
    </source>
</evidence>
<reference evidence="2 3" key="1">
    <citation type="submission" date="2015-09" db="EMBL/GenBank/DDBJ databases">
        <authorList>
            <consortium name="Pathogen Informatics"/>
        </authorList>
    </citation>
    <scope>NUCLEOTIDE SEQUENCE [LARGE SCALE GENOMIC DNA]</scope>
    <source>
        <strain evidence="2 3">2789STDY5608828</strain>
    </source>
</reference>
<dbReference type="CDD" id="cd07437">
    <property type="entry name" value="PHP_HisPPase_Ycdx_like"/>
    <property type="match status" value="1"/>
</dbReference>
<dbReference type="GO" id="GO:0008270">
    <property type="term" value="F:zinc ion binding"/>
    <property type="evidence" value="ECO:0007669"/>
    <property type="project" value="TreeGrafter"/>
</dbReference>
<dbReference type="InterPro" id="IPR003141">
    <property type="entry name" value="Pol/His_phosphatase_N"/>
</dbReference>
<dbReference type="AlphaFoldDB" id="A0A173X907"/>
<name>A0A173X907_9FIRM</name>
<dbReference type="EC" id="3.1.3.-" evidence="2"/>
<evidence type="ECO:0000313" key="3">
    <source>
        <dbReference type="Proteomes" id="UP000095546"/>
    </source>
</evidence>
<organism evidence="2 3">
    <name type="scientific">Mitsuokella jalaludinii</name>
    <dbReference type="NCBI Taxonomy" id="187979"/>
    <lineage>
        <taxon>Bacteria</taxon>
        <taxon>Bacillati</taxon>
        <taxon>Bacillota</taxon>
        <taxon>Negativicutes</taxon>
        <taxon>Selenomonadales</taxon>
        <taxon>Selenomonadaceae</taxon>
        <taxon>Mitsuokella</taxon>
    </lineage>
</organism>
<evidence type="ECO:0000259" key="1">
    <source>
        <dbReference type="SMART" id="SM00481"/>
    </source>
</evidence>
<dbReference type="InterPro" id="IPR004013">
    <property type="entry name" value="PHP_dom"/>
</dbReference>
<dbReference type="Pfam" id="PF02811">
    <property type="entry name" value="PHP"/>
    <property type="match status" value="1"/>
</dbReference>
<dbReference type="InterPro" id="IPR016195">
    <property type="entry name" value="Pol/histidinol_Pase-like"/>
</dbReference>
<dbReference type="STRING" id="187979.ERS852385_00538"/>
<proteinExistence type="predicted"/>
<dbReference type="EMBL" id="CYYU01000002">
    <property type="protein sequence ID" value="CUN48272.1"/>
    <property type="molecule type" value="Genomic_DNA"/>
</dbReference>
<gene>
    <name evidence="2" type="primary">ycdX</name>
    <name evidence="2" type="ORF">ERS852385_00538</name>
</gene>
<dbReference type="GO" id="GO:0042578">
    <property type="term" value="F:phosphoric ester hydrolase activity"/>
    <property type="evidence" value="ECO:0007669"/>
    <property type="project" value="TreeGrafter"/>
</dbReference>
<keyword evidence="2" id="KW-0378">Hydrolase</keyword>
<sequence>MKDLLDVHMHTLASGHAYNTIREMIAAGSKKGLALVGIADHAPAMPGSTHRFYFENLRIFDREVYGKEAGVELLMGVELNILNTTGKVDLEEKALRSVDYAIASLHDPCINPGTELDNTTAIMSAMWIPQVKIIGHPDNPRFPVDFDKIAKAAKERHVLLECNNSSYRPGGSRSGSRDLAKKMLQACKKYGTHVIMGSDAHIDLDVGNHALSEEVIREADFPEELVINSSPEKFKEWIRA</sequence>
<dbReference type="PANTHER" id="PTHR36928">
    <property type="entry name" value="PHOSPHATASE YCDX-RELATED"/>
    <property type="match status" value="1"/>
</dbReference>
<dbReference type="OrthoDB" id="9808747at2"/>
<dbReference type="SMART" id="SM00481">
    <property type="entry name" value="POLIIIAc"/>
    <property type="match status" value="1"/>
</dbReference>
<dbReference type="InterPro" id="IPR050243">
    <property type="entry name" value="PHP_phosphatase"/>
</dbReference>
<dbReference type="RefSeq" id="WP_055160428.1">
    <property type="nucleotide sequence ID" value="NZ_CABIWZ010000002.1"/>
</dbReference>
<dbReference type="eggNOG" id="COG1387">
    <property type="taxonomic scope" value="Bacteria"/>
</dbReference>
<dbReference type="GO" id="GO:0005829">
    <property type="term" value="C:cytosol"/>
    <property type="evidence" value="ECO:0007669"/>
    <property type="project" value="TreeGrafter"/>
</dbReference>
<dbReference type="PANTHER" id="PTHR36928:SF1">
    <property type="entry name" value="PHOSPHATASE YCDX-RELATED"/>
    <property type="match status" value="1"/>
</dbReference>
<accession>A0A173X907</accession>
<feature type="domain" description="Polymerase/histidinol phosphatase N-terminal" evidence="1">
    <location>
        <begin position="5"/>
        <end position="83"/>
    </location>
</feature>
<dbReference type="NCBIfam" id="NF006702">
    <property type="entry name" value="PRK09248.1"/>
    <property type="match status" value="1"/>
</dbReference>